<feature type="non-terminal residue" evidence="1">
    <location>
        <position position="159"/>
    </location>
</feature>
<organism evidence="1 2">
    <name type="scientific">Russula ochroleuca</name>
    <dbReference type="NCBI Taxonomy" id="152965"/>
    <lineage>
        <taxon>Eukaryota</taxon>
        <taxon>Fungi</taxon>
        <taxon>Dikarya</taxon>
        <taxon>Basidiomycota</taxon>
        <taxon>Agaricomycotina</taxon>
        <taxon>Agaricomycetes</taxon>
        <taxon>Russulales</taxon>
        <taxon>Russulaceae</taxon>
        <taxon>Russula</taxon>
    </lineage>
</organism>
<evidence type="ECO:0000313" key="1">
    <source>
        <dbReference type="EMBL" id="KAF8482834.1"/>
    </source>
</evidence>
<dbReference type="OrthoDB" id="162969at2759"/>
<protein>
    <recommendedName>
        <fullName evidence="3">HTH CENPB-type domain-containing protein</fullName>
    </recommendedName>
</protein>
<evidence type="ECO:0008006" key="3">
    <source>
        <dbReference type="Google" id="ProtNLM"/>
    </source>
</evidence>
<dbReference type="Gene3D" id="1.10.10.60">
    <property type="entry name" value="Homeodomain-like"/>
    <property type="match status" value="1"/>
</dbReference>
<dbReference type="AlphaFoldDB" id="A0A9P5MZZ6"/>
<comment type="caution">
    <text evidence="1">The sequence shown here is derived from an EMBL/GenBank/DDBJ whole genome shotgun (WGS) entry which is preliminary data.</text>
</comment>
<proteinExistence type="predicted"/>
<reference evidence="1" key="2">
    <citation type="journal article" date="2020" name="Nat. Commun.">
        <title>Large-scale genome sequencing of mycorrhizal fungi provides insights into the early evolution of symbiotic traits.</title>
        <authorList>
            <person name="Miyauchi S."/>
            <person name="Kiss E."/>
            <person name="Kuo A."/>
            <person name="Drula E."/>
            <person name="Kohler A."/>
            <person name="Sanchez-Garcia M."/>
            <person name="Morin E."/>
            <person name="Andreopoulos B."/>
            <person name="Barry K.W."/>
            <person name="Bonito G."/>
            <person name="Buee M."/>
            <person name="Carver A."/>
            <person name="Chen C."/>
            <person name="Cichocki N."/>
            <person name="Clum A."/>
            <person name="Culley D."/>
            <person name="Crous P.W."/>
            <person name="Fauchery L."/>
            <person name="Girlanda M."/>
            <person name="Hayes R.D."/>
            <person name="Keri Z."/>
            <person name="LaButti K."/>
            <person name="Lipzen A."/>
            <person name="Lombard V."/>
            <person name="Magnuson J."/>
            <person name="Maillard F."/>
            <person name="Murat C."/>
            <person name="Nolan M."/>
            <person name="Ohm R.A."/>
            <person name="Pangilinan J."/>
            <person name="Pereira M.F."/>
            <person name="Perotto S."/>
            <person name="Peter M."/>
            <person name="Pfister S."/>
            <person name="Riley R."/>
            <person name="Sitrit Y."/>
            <person name="Stielow J.B."/>
            <person name="Szollosi G."/>
            <person name="Zifcakova L."/>
            <person name="Stursova M."/>
            <person name="Spatafora J.W."/>
            <person name="Tedersoo L."/>
            <person name="Vaario L.M."/>
            <person name="Yamada A."/>
            <person name="Yan M."/>
            <person name="Wang P."/>
            <person name="Xu J."/>
            <person name="Bruns T."/>
            <person name="Baldrian P."/>
            <person name="Vilgalys R."/>
            <person name="Dunand C."/>
            <person name="Henrissat B."/>
            <person name="Grigoriev I.V."/>
            <person name="Hibbett D."/>
            <person name="Nagy L.G."/>
            <person name="Martin F.M."/>
        </authorList>
    </citation>
    <scope>NUCLEOTIDE SEQUENCE</scope>
    <source>
        <strain evidence="1">Prilba</strain>
    </source>
</reference>
<evidence type="ECO:0000313" key="2">
    <source>
        <dbReference type="Proteomes" id="UP000759537"/>
    </source>
</evidence>
<reference evidence="1" key="1">
    <citation type="submission" date="2019-10" db="EMBL/GenBank/DDBJ databases">
        <authorList>
            <consortium name="DOE Joint Genome Institute"/>
            <person name="Kuo A."/>
            <person name="Miyauchi S."/>
            <person name="Kiss E."/>
            <person name="Drula E."/>
            <person name="Kohler A."/>
            <person name="Sanchez-Garcia M."/>
            <person name="Andreopoulos B."/>
            <person name="Barry K.W."/>
            <person name="Bonito G."/>
            <person name="Buee M."/>
            <person name="Carver A."/>
            <person name="Chen C."/>
            <person name="Cichocki N."/>
            <person name="Clum A."/>
            <person name="Culley D."/>
            <person name="Crous P.W."/>
            <person name="Fauchery L."/>
            <person name="Girlanda M."/>
            <person name="Hayes R."/>
            <person name="Keri Z."/>
            <person name="LaButti K."/>
            <person name="Lipzen A."/>
            <person name="Lombard V."/>
            <person name="Magnuson J."/>
            <person name="Maillard F."/>
            <person name="Morin E."/>
            <person name="Murat C."/>
            <person name="Nolan M."/>
            <person name="Ohm R."/>
            <person name="Pangilinan J."/>
            <person name="Pereira M."/>
            <person name="Perotto S."/>
            <person name="Peter M."/>
            <person name="Riley R."/>
            <person name="Sitrit Y."/>
            <person name="Stielow B."/>
            <person name="Szollosi G."/>
            <person name="Zifcakova L."/>
            <person name="Stursova M."/>
            <person name="Spatafora J.W."/>
            <person name="Tedersoo L."/>
            <person name="Vaario L.-M."/>
            <person name="Yamada A."/>
            <person name="Yan M."/>
            <person name="Wang P."/>
            <person name="Xu J."/>
            <person name="Bruns T."/>
            <person name="Baldrian P."/>
            <person name="Vilgalys R."/>
            <person name="Henrissat B."/>
            <person name="Grigoriev I.V."/>
            <person name="Hibbett D."/>
            <person name="Nagy L.G."/>
            <person name="Martin F.M."/>
        </authorList>
    </citation>
    <scope>NUCLEOTIDE SEQUENCE</scope>
    <source>
        <strain evidence="1">Prilba</strain>
    </source>
</reference>
<sequence>KPCEKPKPYVWKPKVKIPQDPLTTSATKARPKRRQNLTLHNWLTVFAYMDSHPDMAQGQIVQHFADRIDGALTFTQPTLSCKIEKRLELEERAKATPNALSSKRPRIVTHPDVERATLLWFRHMEEQQETVTGPMLREKRKRFEDEFGVPENEQLTGDG</sequence>
<keyword evidence="2" id="KW-1185">Reference proteome</keyword>
<feature type="non-terminal residue" evidence="1">
    <location>
        <position position="1"/>
    </location>
</feature>
<name>A0A9P5MZZ6_9AGAM</name>
<gene>
    <name evidence="1" type="ORF">DFH94DRAFT_620598</name>
</gene>
<accession>A0A9P5MZZ6</accession>
<dbReference type="EMBL" id="WHVB01000005">
    <property type="protein sequence ID" value="KAF8482834.1"/>
    <property type="molecule type" value="Genomic_DNA"/>
</dbReference>
<dbReference type="Proteomes" id="UP000759537">
    <property type="component" value="Unassembled WGS sequence"/>
</dbReference>